<organism evidence="16 17">
    <name type="scientific">Thermoanaerobacterium thermosaccharolyticum</name>
    <name type="common">Clostridium thermosaccharolyticum</name>
    <dbReference type="NCBI Taxonomy" id="1517"/>
    <lineage>
        <taxon>Bacteria</taxon>
        <taxon>Bacillati</taxon>
        <taxon>Bacillota</taxon>
        <taxon>Clostridia</taxon>
        <taxon>Thermoanaerobacterales</taxon>
        <taxon>Thermoanaerobacteraceae</taxon>
        <taxon>Thermoanaerobacterium</taxon>
    </lineage>
</organism>
<dbReference type="PRINTS" id="PR00080">
    <property type="entry name" value="SDRFAMILY"/>
</dbReference>
<evidence type="ECO:0000256" key="9">
    <source>
        <dbReference type="ARBA" id="ARBA00023160"/>
    </source>
</evidence>
<evidence type="ECO:0000313" key="16">
    <source>
        <dbReference type="EMBL" id="AST58952.1"/>
    </source>
</evidence>
<comment type="subunit">
    <text evidence="14">Homotetramer.</text>
</comment>
<comment type="pathway">
    <text evidence="2 14">Lipid metabolism; fatty acid biosynthesis.</text>
</comment>
<gene>
    <name evidence="16" type="ORF">Thert_03198</name>
</gene>
<dbReference type="InterPro" id="IPR020904">
    <property type="entry name" value="Sc_DH/Rdtase_CS"/>
</dbReference>
<evidence type="ECO:0000256" key="10">
    <source>
        <dbReference type="ARBA" id="ARBA00023221"/>
    </source>
</evidence>
<dbReference type="InterPro" id="IPR050259">
    <property type="entry name" value="SDR"/>
</dbReference>
<evidence type="ECO:0000256" key="12">
    <source>
        <dbReference type="PIRSR" id="PIRSR611284-1"/>
    </source>
</evidence>
<dbReference type="FunFam" id="3.40.50.720:FF:000037">
    <property type="entry name" value="3-oxoacyl-[acyl-carrier-protein] reductase FabG"/>
    <property type="match status" value="1"/>
</dbReference>
<dbReference type="PROSITE" id="PS00061">
    <property type="entry name" value="ADH_SHORT"/>
    <property type="match status" value="1"/>
</dbReference>
<dbReference type="InterPro" id="IPR011284">
    <property type="entry name" value="3oxo_ACP_reduc"/>
</dbReference>
<dbReference type="InterPro" id="IPR057326">
    <property type="entry name" value="KR_dom"/>
</dbReference>
<evidence type="ECO:0000256" key="14">
    <source>
        <dbReference type="RuleBase" id="RU366074"/>
    </source>
</evidence>
<feature type="binding site" evidence="13">
    <location>
        <position position="90"/>
    </location>
    <ligand>
        <name>NADP(+)</name>
        <dbReference type="ChEBI" id="CHEBI:58349"/>
    </ligand>
</feature>
<dbReference type="SUPFAM" id="SSF51735">
    <property type="entry name" value="NAD(P)-binding Rossmann-fold domains"/>
    <property type="match status" value="1"/>
</dbReference>
<dbReference type="Gene3D" id="3.40.50.720">
    <property type="entry name" value="NAD(P)-binding Rossmann-like Domain"/>
    <property type="match status" value="1"/>
</dbReference>
<keyword evidence="6 13" id="KW-0521">NADP</keyword>
<feature type="binding site" evidence="13">
    <location>
        <begin position="12"/>
        <end position="15"/>
    </location>
    <ligand>
        <name>NADP(+)</name>
        <dbReference type="ChEBI" id="CHEBI:58349"/>
    </ligand>
</feature>
<proteinExistence type="inferred from homology"/>
<keyword evidence="8 14" id="KW-0443">Lipid metabolism</keyword>
<evidence type="ECO:0000256" key="8">
    <source>
        <dbReference type="ARBA" id="ARBA00023098"/>
    </source>
</evidence>
<feature type="domain" description="Ketoreductase" evidence="15">
    <location>
        <begin position="6"/>
        <end position="186"/>
    </location>
</feature>
<dbReference type="GO" id="GO:0008202">
    <property type="term" value="P:steroid metabolic process"/>
    <property type="evidence" value="ECO:0007669"/>
    <property type="project" value="UniProtKB-KW"/>
</dbReference>
<dbReference type="NCBIfam" id="NF004198">
    <property type="entry name" value="PRK05653.1-3"/>
    <property type="match status" value="1"/>
</dbReference>
<evidence type="ECO:0000256" key="5">
    <source>
        <dbReference type="ARBA" id="ARBA00022832"/>
    </source>
</evidence>
<dbReference type="UniPathway" id="UPA00094"/>
<keyword evidence="9 14" id="KW-0275">Fatty acid biosynthesis</keyword>
<dbReference type="RefSeq" id="WP_094397981.1">
    <property type="nucleotide sequence ID" value="NZ_CP016893.1"/>
</dbReference>
<dbReference type="AlphaFoldDB" id="A0A223I2K4"/>
<protein>
    <recommendedName>
        <fullName evidence="14">3-oxoacyl-[acyl-carrier-protein] reductase</fullName>
        <ecNumber evidence="14">1.1.1.100</ecNumber>
    </recommendedName>
</protein>
<dbReference type="PRINTS" id="PR00081">
    <property type="entry name" value="GDHRDH"/>
</dbReference>
<dbReference type="GO" id="GO:0004316">
    <property type="term" value="F:3-oxoacyl-[acyl-carrier-protein] reductase (NADPH) activity"/>
    <property type="evidence" value="ECO:0007669"/>
    <property type="project" value="UniProtKB-UniRule"/>
</dbReference>
<evidence type="ECO:0000256" key="3">
    <source>
        <dbReference type="ARBA" id="ARBA00006484"/>
    </source>
</evidence>
<evidence type="ECO:0000313" key="17">
    <source>
        <dbReference type="Proteomes" id="UP000214975"/>
    </source>
</evidence>
<comment type="function">
    <text evidence="1 14">Catalyzes the NADPH-dependent reduction of beta-ketoacyl-ACP substrates to beta-hydroxyacyl-ACP products, the first reductive step in the elongation cycle of fatty acid biosynthesis.</text>
</comment>
<dbReference type="SMART" id="SM00822">
    <property type="entry name" value="PKS_KR"/>
    <property type="match status" value="1"/>
</dbReference>
<dbReference type="InterPro" id="IPR036291">
    <property type="entry name" value="NAD(P)-bd_dom_sf"/>
</dbReference>
<reference evidence="16 17" key="1">
    <citation type="submission" date="2016-08" db="EMBL/GenBank/DDBJ databases">
        <title>A novel genetic cassette of butanologenic Thermoanaerobacterium thermosaccharolyticum that directly convert cellulose to butanol.</title>
        <authorList>
            <person name="Li T."/>
            <person name="He J."/>
        </authorList>
    </citation>
    <scope>NUCLEOTIDE SEQUENCE [LARGE SCALE GENOMIC DNA]</scope>
    <source>
        <strain evidence="16 17">TG57</strain>
    </source>
</reference>
<feature type="binding site" evidence="13">
    <location>
        <begin position="155"/>
        <end position="159"/>
    </location>
    <ligand>
        <name>NADP(+)</name>
        <dbReference type="ChEBI" id="CHEBI:58349"/>
    </ligand>
</feature>
<keyword evidence="7 14" id="KW-0560">Oxidoreductase</keyword>
<dbReference type="NCBIfam" id="NF005559">
    <property type="entry name" value="PRK07231.1"/>
    <property type="match status" value="1"/>
</dbReference>
<evidence type="ECO:0000259" key="15">
    <source>
        <dbReference type="SMART" id="SM00822"/>
    </source>
</evidence>
<dbReference type="Pfam" id="PF13561">
    <property type="entry name" value="adh_short_C2"/>
    <property type="match status" value="1"/>
</dbReference>
<evidence type="ECO:0000256" key="13">
    <source>
        <dbReference type="PIRSR" id="PIRSR611284-2"/>
    </source>
</evidence>
<feature type="binding site" evidence="13">
    <location>
        <position position="188"/>
    </location>
    <ligand>
        <name>NADP(+)</name>
        <dbReference type="ChEBI" id="CHEBI:58349"/>
    </ligand>
</feature>
<dbReference type="NCBIfam" id="NF004200">
    <property type="entry name" value="PRK05653.1-5"/>
    <property type="match status" value="1"/>
</dbReference>
<dbReference type="NCBIfam" id="NF047420">
    <property type="entry name" value="EF_P_mod_YmfI"/>
    <property type="match status" value="1"/>
</dbReference>
<comment type="similarity">
    <text evidence="3 14">Belongs to the short-chain dehydrogenases/reductases (SDR) family.</text>
</comment>
<feature type="active site" description="Proton acceptor" evidence="12">
    <location>
        <position position="155"/>
    </location>
</feature>
<name>A0A223I2K4_THETR</name>
<dbReference type="NCBIfam" id="NF009466">
    <property type="entry name" value="PRK12826.1-2"/>
    <property type="match status" value="1"/>
</dbReference>
<dbReference type="PANTHER" id="PTHR42879">
    <property type="entry name" value="3-OXOACYL-(ACYL-CARRIER-PROTEIN) REDUCTASE"/>
    <property type="match status" value="1"/>
</dbReference>
<dbReference type="GO" id="GO:0051287">
    <property type="term" value="F:NAD binding"/>
    <property type="evidence" value="ECO:0007669"/>
    <property type="project" value="UniProtKB-UniRule"/>
</dbReference>
<evidence type="ECO:0000256" key="7">
    <source>
        <dbReference type="ARBA" id="ARBA00023002"/>
    </source>
</evidence>
<comment type="catalytic activity">
    <reaction evidence="11 14">
        <text>a (3R)-hydroxyacyl-[ACP] + NADP(+) = a 3-oxoacyl-[ACP] + NADPH + H(+)</text>
        <dbReference type="Rhea" id="RHEA:17397"/>
        <dbReference type="Rhea" id="RHEA-COMP:9916"/>
        <dbReference type="Rhea" id="RHEA-COMP:9945"/>
        <dbReference type="ChEBI" id="CHEBI:15378"/>
        <dbReference type="ChEBI" id="CHEBI:57783"/>
        <dbReference type="ChEBI" id="CHEBI:58349"/>
        <dbReference type="ChEBI" id="CHEBI:78776"/>
        <dbReference type="ChEBI" id="CHEBI:78827"/>
        <dbReference type="EC" id="1.1.1.100"/>
    </reaction>
</comment>
<evidence type="ECO:0000256" key="1">
    <source>
        <dbReference type="ARBA" id="ARBA00002607"/>
    </source>
</evidence>
<evidence type="ECO:0000256" key="4">
    <source>
        <dbReference type="ARBA" id="ARBA00022516"/>
    </source>
</evidence>
<keyword evidence="10" id="KW-0753">Steroid metabolism</keyword>
<dbReference type="InterPro" id="IPR002347">
    <property type="entry name" value="SDR_fam"/>
</dbReference>
<dbReference type="Proteomes" id="UP000214975">
    <property type="component" value="Chromosome"/>
</dbReference>
<evidence type="ECO:0000256" key="11">
    <source>
        <dbReference type="ARBA" id="ARBA00048508"/>
    </source>
</evidence>
<dbReference type="EC" id="1.1.1.100" evidence="14"/>
<dbReference type="NCBIfam" id="NF009464">
    <property type="entry name" value="PRK12824.1"/>
    <property type="match status" value="1"/>
</dbReference>
<keyword evidence="4 14" id="KW-0444">Lipid biosynthesis</keyword>
<evidence type="ECO:0000256" key="2">
    <source>
        <dbReference type="ARBA" id="ARBA00005194"/>
    </source>
</evidence>
<dbReference type="NCBIfam" id="TIGR01830">
    <property type="entry name" value="3oxo_ACP_reduc"/>
    <property type="match status" value="1"/>
</dbReference>
<dbReference type="CDD" id="cd05333">
    <property type="entry name" value="BKR_SDR_c"/>
    <property type="match status" value="1"/>
</dbReference>
<evidence type="ECO:0000256" key="6">
    <source>
        <dbReference type="ARBA" id="ARBA00022857"/>
    </source>
</evidence>
<accession>A0A223I2K4</accession>
<dbReference type="EMBL" id="CP016893">
    <property type="protein sequence ID" value="AST58952.1"/>
    <property type="molecule type" value="Genomic_DNA"/>
</dbReference>
<sequence>MEKEVKTALVTGGGRGIGKAIALKLAEDGYNVVINYSKSSKDADDTVLEAKKFGVDAYAVKCDISEYREVEKMVDDIIKRYGNIDVVVNNAGITRDNLILRMSEEDWDNVLNINLKGAFNVIKFVSKYMIKRRKGKIINISSVVGVVGNAGQANYAASKAGIIGLTKSLAKELASRGITVNAVAPGFIETDMTEILSDSVKSAMINSIPLKRAGKPQDIANVVSFLASNASDYITGQVINVDGGMVM</sequence>
<keyword evidence="5 14" id="KW-0276">Fatty acid metabolism</keyword>
<dbReference type="PANTHER" id="PTHR42879:SF2">
    <property type="entry name" value="3-OXOACYL-[ACYL-CARRIER-PROTEIN] REDUCTASE FABG"/>
    <property type="match status" value="1"/>
</dbReference>
<dbReference type="GO" id="GO:0006633">
    <property type="term" value="P:fatty acid biosynthetic process"/>
    <property type="evidence" value="ECO:0007669"/>
    <property type="project" value="UniProtKB-UniPathway"/>
</dbReference>